<sequence length="424" mass="45336">MSDKIVSTEAVPSSVLHASLSIDPPRIIKAKGHYLHTSNGSSIFDASGGAAVSCIGHANPRVQHAITQQLNTVEYTFSPHFTTDAYERLASFLVDSTGGKMPKVFVTGSGSEAVEACVKMARQYFTELEGPQSKRTRFIARDRSYHGNTLGGLGVSGHKARRAIYEPLLGKNVSFISPCYAYRDMRPDDTNETYVARLAQELDDEFQRLGPNTVCGVLFETMAGLTLGAVAPVPGYLSAMKSVCDRHGALFILDEVLAGMGRTGTLHAWEQESVVPDLQTVAKGLGAGYMPIGALLVGKKVVDVLAGGTKAFMHFQTYHGHPVACAAAHEVQMIELVKDKGTKTPFPVHQKVAPTIHAAGLQKFSIALLPGGGVVDGTNGDLVVVAPPYTISREEVELIVERTAEAIEYVLGKTGKEGELSAKL</sequence>
<dbReference type="CDD" id="cd00610">
    <property type="entry name" value="OAT_like"/>
    <property type="match status" value="1"/>
</dbReference>
<keyword evidence="5" id="KW-1185">Reference proteome</keyword>
<accession>A0A9W8YC77</accession>
<dbReference type="InterPro" id="IPR015421">
    <property type="entry name" value="PyrdxlP-dep_Trfase_major"/>
</dbReference>
<dbReference type="Gene3D" id="3.40.640.10">
    <property type="entry name" value="Type I PLP-dependent aspartate aminotransferase-like (Major domain)"/>
    <property type="match status" value="1"/>
</dbReference>
<dbReference type="InterPro" id="IPR005814">
    <property type="entry name" value="Aminotrans_3"/>
</dbReference>
<dbReference type="Gene3D" id="3.90.1150.10">
    <property type="entry name" value="Aspartate Aminotransferase, domain 1"/>
    <property type="match status" value="2"/>
</dbReference>
<dbReference type="InterPro" id="IPR015424">
    <property type="entry name" value="PyrdxlP-dep_Trfase"/>
</dbReference>
<name>A0A9W8YC77_9PLEO</name>
<proteinExistence type="inferred from homology"/>
<dbReference type="EMBL" id="JAPEUY010000007">
    <property type="protein sequence ID" value="KAJ4371350.1"/>
    <property type="molecule type" value="Genomic_DNA"/>
</dbReference>
<evidence type="ECO:0000313" key="4">
    <source>
        <dbReference type="EMBL" id="KAJ4371350.1"/>
    </source>
</evidence>
<dbReference type="GO" id="GO:0008483">
    <property type="term" value="F:transaminase activity"/>
    <property type="evidence" value="ECO:0007669"/>
    <property type="project" value="InterPro"/>
</dbReference>
<evidence type="ECO:0000256" key="3">
    <source>
        <dbReference type="RuleBase" id="RU003560"/>
    </source>
</evidence>
<dbReference type="SUPFAM" id="SSF53383">
    <property type="entry name" value="PLP-dependent transferases"/>
    <property type="match status" value="1"/>
</dbReference>
<evidence type="ECO:0008006" key="6">
    <source>
        <dbReference type="Google" id="ProtNLM"/>
    </source>
</evidence>
<evidence type="ECO:0000256" key="1">
    <source>
        <dbReference type="ARBA" id="ARBA00008954"/>
    </source>
</evidence>
<dbReference type="Proteomes" id="UP001140560">
    <property type="component" value="Unassembled WGS sequence"/>
</dbReference>
<organism evidence="4 5">
    <name type="scientific">Neocucurbitaria cava</name>
    <dbReference type="NCBI Taxonomy" id="798079"/>
    <lineage>
        <taxon>Eukaryota</taxon>
        <taxon>Fungi</taxon>
        <taxon>Dikarya</taxon>
        <taxon>Ascomycota</taxon>
        <taxon>Pezizomycotina</taxon>
        <taxon>Dothideomycetes</taxon>
        <taxon>Pleosporomycetidae</taxon>
        <taxon>Pleosporales</taxon>
        <taxon>Pleosporineae</taxon>
        <taxon>Cucurbitariaceae</taxon>
        <taxon>Neocucurbitaria</taxon>
    </lineage>
</organism>
<dbReference type="GO" id="GO:0005829">
    <property type="term" value="C:cytosol"/>
    <property type="evidence" value="ECO:0007669"/>
    <property type="project" value="TreeGrafter"/>
</dbReference>
<protein>
    <recommendedName>
        <fullName evidence="6">Aminotransferase</fullName>
    </recommendedName>
</protein>
<dbReference type="AlphaFoldDB" id="A0A9W8YC77"/>
<dbReference type="GO" id="GO:0030170">
    <property type="term" value="F:pyridoxal phosphate binding"/>
    <property type="evidence" value="ECO:0007669"/>
    <property type="project" value="InterPro"/>
</dbReference>
<dbReference type="PANTHER" id="PTHR43094">
    <property type="entry name" value="AMINOTRANSFERASE"/>
    <property type="match status" value="1"/>
</dbReference>
<gene>
    <name evidence="4" type="ORF">N0V83_004567</name>
</gene>
<dbReference type="PANTHER" id="PTHR43094:SF1">
    <property type="entry name" value="AMINOTRANSFERASE CLASS-III"/>
    <property type="match status" value="1"/>
</dbReference>
<dbReference type="InterPro" id="IPR015422">
    <property type="entry name" value="PyrdxlP-dep_Trfase_small"/>
</dbReference>
<evidence type="ECO:0000313" key="5">
    <source>
        <dbReference type="Proteomes" id="UP001140560"/>
    </source>
</evidence>
<dbReference type="Pfam" id="PF00202">
    <property type="entry name" value="Aminotran_3"/>
    <property type="match status" value="1"/>
</dbReference>
<evidence type="ECO:0000256" key="2">
    <source>
        <dbReference type="ARBA" id="ARBA00022898"/>
    </source>
</evidence>
<dbReference type="OrthoDB" id="5419315at2759"/>
<keyword evidence="2 3" id="KW-0663">Pyridoxal phosphate</keyword>
<reference evidence="4" key="1">
    <citation type="submission" date="2022-10" db="EMBL/GenBank/DDBJ databases">
        <title>Tapping the CABI collections for fungal endophytes: first genome assemblies for Collariella, Neodidymelliopsis, Ascochyta clinopodiicola, Didymella pomorum, Didymosphaeria variabile, Neocosmospora piperis and Neocucurbitaria cava.</title>
        <authorList>
            <person name="Hill R."/>
        </authorList>
    </citation>
    <scope>NUCLEOTIDE SEQUENCE</scope>
    <source>
        <strain evidence="4">IMI 356814</strain>
    </source>
</reference>
<comment type="similarity">
    <text evidence="1 3">Belongs to the class-III pyridoxal-phosphate-dependent aminotransferase family.</text>
</comment>
<comment type="caution">
    <text evidence="4">The sequence shown here is derived from an EMBL/GenBank/DDBJ whole genome shotgun (WGS) entry which is preliminary data.</text>
</comment>